<feature type="non-terminal residue" evidence="3">
    <location>
        <position position="149"/>
    </location>
</feature>
<name>A0A1B6EV56_9HEMI</name>
<feature type="domain" description="PheRS DNA binding" evidence="1">
    <location>
        <begin position="16"/>
        <end position="54"/>
    </location>
</feature>
<dbReference type="EMBL" id="GECZ01027942">
    <property type="protein sequence ID" value="JAS41827.1"/>
    <property type="molecule type" value="Transcribed_RNA"/>
</dbReference>
<evidence type="ECO:0000313" key="3">
    <source>
        <dbReference type="EMBL" id="JAS41827.1"/>
    </source>
</evidence>
<dbReference type="AlphaFoldDB" id="A0A1B6EV56"/>
<dbReference type="Pfam" id="PF18553">
    <property type="entry name" value="PheRS_DBD3"/>
    <property type="match status" value="1"/>
</dbReference>
<evidence type="ECO:0000259" key="1">
    <source>
        <dbReference type="Pfam" id="PF18552"/>
    </source>
</evidence>
<proteinExistence type="predicted"/>
<reference evidence="3" key="1">
    <citation type="submission" date="2015-11" db="EMBL/GenBank/DDBJ databases">
        <title>De novo transcriptome assembly of four potential Pierce s Disease insect vectors from Arizona vineyards.</title>
        <authorList>
            <person name="Tassone E.E."/>
        </authorList>
    </citation>
    <scope>NUCLEOTIDE SEQUENCE</scope>
</reference>
<dbReference type="InterPro" id="IPR040724">
    <property type="entry name" value="PheRS_DBD1"/>
</dbReference>
<gene>
    <name evidence="3" type="ORF">g.45181</name>
</gene>
<dbReference type="Pfam" id="PF18552">
    <property type="entry name" value="PheRS_DBD1"/>
    <property type="match status" value="1"/>
</dbReference>
<evidence type="ECO:0000259" key="2">
    <source>
        <dbReference type="Pfam" id="PF18553"/>
    </source>
</evidence>
<protein>
    <submittedName>
        <fullName evidence="3">Uncharacterized protein</fullName>
    </submittedName>
</protein>
<accession>A0A1B6EV56</accession>
<sequence>NCSKMLNGYSSNVSIDQLLESVDKNAPIDSLKLADLLHIDHQNLVGLIKSVEAHSPNCLKVVIVAKDAIQLTDEGQFVCDNGSHEFRVFQKVPKSSAISKSELCQSSNDSIGFSKAMSNKWLEIDKTTGAVRRKVDEVEDEVQKRLKNL</sequence>
<feature type="non-terminal residue" evidence="3">
    <location>
        <position position="1"/>
    </location>
</feature>
<dbReference type="Gene3D" id="1.10.10.2330">
    <property type="match status" value="1"/>
</dbReference>
<dbReference type="InterPro" id="IPR040725">
    <property type="entry name" value="PheRS_DBD3"/>
</dbReference>
<feature type="domain" description="PheRS DNA binding" evidence="2">
    <location>
        <begin position="83"/>
        <end position="138"/>
    </location>
</feature>
<organism evidence="3">
    <name type="scientific">Cuerna arida</name>
    <dbReference type="NCBI Taxonomy" id="1464854"/>
    <lineage>
        <taxon>Eukaryota</taxon>
        <taxon>Metazoa</taxon>
        <taxon>Ecdysozoa</taxon>
        <taxon>Arthropoda</taxon>
        <taxon>Hexapoda</taxon>
        <taxon>Insecta</taxon>
        <taxon>Pterygota</taxon>
        <taxon>Neoptera</taxon>
        <taxon>Paraneoptera</taxon>
        <taxon>Hemiptera</taxon>
        <taxon>Auchenorrhyncha</taxon>
        <taxon>Membracoidea</taxon>
        <taxon>Cicadellidae</taxon>
        <taxon>Cicadellinae</taxon>
        <taxon>Proconiini</taxon>
        <taxon>Cuerna</taxon>
    </lineage>
</organism>